<evidence type="ECO:0000256" key="2">
    <source>
        <dbReference type="RuleBase" id="RU000487"/>
    </source>
</evidence>
<dbReference type="Proteomes" id="UP001071777">
    <property type="component" value="Unassembled WGS sequence"/>
</dbReference>
<sequence length="441" mass="48530">MSDVLLSPGIGGQSSSIILDIGTQSIRVGYGGDDLPKSIVPTCIGVPNQDVDVLDPNRFGNTVFPLKPWEKRDHIEVFYPFQYNNQQKTIDIHDEYLIKMIQEISLPQKFTNCNSTYSTRHNYIFEPLDEKISGHSLVIPIHPISNPNHSEKISEIAFEKLEVSSLFTSRRPVLSCFSCGRTSGIVVDIGASASNVSCIQDGHCIQKSIQDYPVAGDFLDNEIYKKIHSKANIIPEFGVFKGGDRTGASSYCVPLTNVDTSYLNWGIMHIIREIKHTCLYFPNTSTPTNEGSEFQLPDGSVIDTTPIRNSIPNLLFKSINSSQGYPGIIQMIVNSVNETLSINKEISNITSSIILSGGTTLINGFESKLHQGIVDQKSSAISSSSPFPVPRIVASPRAPERLASAWIGASILSSLGTFHQFTVSKRDYQEFGPNIINKKCP</sequence>
<name>A0ABQ8P2K6_9CRYT</name>
<reference evidence="3" key="1">
    <citation type="submission" date="2022-10" db="EMBL/GenBank/DDBJ databases">
        <title>Adaptive evolution leads to modifications in subtelomeric GC content in a zoonotic Cryptosporidium species.</title>
        <authorList>
            <person name="Li J."/>
            <person name="Feng Y."/>
            <person name="Xiao L."/>
        </authorList>
    </citation>
    <scope>NUCLEOTIDE SEQUENCE</scope>
    <source>
        <strain evidence="3">25894</strain>
    </source>
</reference>
<gene>
    <name evidence="3" type="ORF">OJ252_3340</name>
</gene>
<accession>A0ABQ8P2K6</accession>
<comment type="caution">
    <text evidence="3">The sequence shown here is derived from an EMBL/GenBank/DDBJ whole genome shotgun (WGS) entry which is preliminary data.</text>
</comment>
<organism evidence="3 4">
    <name type="scientific">Cryptosporidium canis</name>
    <dbReference type="NCBI Taxonomy" id="195482"/>
    <lineage>
        <taxon>Eukaryota</taxon>
        <taxon>Sar</taxon>
        <taxon>Alveolata</taxon>
        <taxon>Apicomplexa</taxon>
        <taxon>Conoidasida</taxon>
        <taxon>Coccidia</taxon>
        <taxon>Eucoccidiorida</taxon>
        <taxon>Eimeriorina</taxon>
        <taxon>Cryptosporidiidae</taxon>
        <taxon>Cryptosporidium</taxon>
    </lineage>
</organism>
<dbReference type="PANTHER" id="PTHR11937">
    <property type="entry name" value="ACTIN"/>
    <property type="match status" value="1"/>
</dbReference>
<dbReference type="InterPro" id="IPR004000">
    <property type="entry name" value="Actin"/>
</dbReference>
<dbReference type="Pfam" id="PF00022">
    <property type="entry name" value="Actin"/>
    <property type="match status" value="1"/>
</dbReference>
<comment type="similarity">
    <text evidence="2">Belongs to the actin family.</text>
</comment>
<evidence type="ECO:0000313" key="4">
    <source>
        <dbReference type="Proteomes" id="UP001071777"/>
    </source>
</evidence>
<dbReference type="Gene3D" id="3.30.420.40">
    <property type="match status" value="2"/>
</dbReference>
<dbReference type="Gene3D" id="3.90.640.10">
    <property type="entry name" value="Actin, Chain A, domain 4"/>
    <property type="match status" value="1"/>
</dbReference>
<proteinExistence type="inferred from homology"/>
<evidence type="ECO:0008006" key="5">
    <source>
        <dbReference type="Google" id="ProtNLM"/>
    </source>
</evidence>
<dbReference type="SMART" id="SM00268">
    <property type="entry name" value="ACTIN"/>
    <property type="match status" value="1"/>
</dbReference>
<evidence type="ECO:0000256" key="1">
    <source>
        <dbReference type="ARBA" id="ARBA00049360"/>
    </source>
</evidence>
<evidence type="ECO:0000313" key="3">
    <source>
        <dbReference type="EMBL" id="KAJ1605860.1"/>
    </source>
</evidence>
<dbReference type="InterPro" id="IPR043129">
    <property type="entry name" value="ATPase_NBD"/>
</dbReference>
<dbReference type="SUPFAM" id="SSF53067">
    <property type="entry name" value="Actin-like ATPase domain"/>
    <property type="match status" value="2"/>
</dbReference>
<comment type="catalytic activity">
    <reaction evidence="1">
        <text>ATP + H2O = ADP + phosphate + H(+)</text>
        <dbReference type="Rhea" id="RHEA:13065"/>
        <dbReference type="ChEBI" id="CHEBI:15377"/>
        <dbReference type="ChEBI" id="CHEBI:15378"/>
        <dbReference type="ChEBI" id="CHEBI:30616"/>
        <dbReference type="ChEBI" id="CHEBI:43474"/>
        <dbReference type="ChEBI" id="CHEBI:456216"/>
    </reaction>
</comment>
<keyword evidence="4" id="KW-1185">Reference proteome</keyword>
<dbReference type="EMBL" id="JAPCXB010000159">
    <property type="protein sequence ID" value="KAJ1605860.1"/>
    <property type="molecule type" value="Genomic_DNA"/>
</dbReference>
<protein>
    <recommendedName>
        <fullName evidence="5">Actin family protein</fullName>
    </recommendedName>
</protein>